<dbReference type="AlphaFoldDB" id="A0A402DHT3"/>
<name>A0A402DHT3_MICAE</name>
<evidence type="ECO:0000256" key="1">
    <source>
        <dbReference type="SAM" id="Coils"/>
    </source>
</evidence>
<dbReference type="Proteomes" id="UP000289660">
    <property type="component" value="Unassembled WGS sequence"/>
</dbReference>
<accession>A0A402DHT3</accession>
<keyword evidence="2" id="KW-0472">Membrane</keyword>
<protein>
    <submittedName>
        <fullName evidence="3">Uncharacterized protein</fullName>
    </submittedName>
</protein>
<keyword evidence="1" id="KW-0175">Coiled coil</keyword>
<keyword evidence="2" id="KW-0812">Transmembrane</keyword>
<dbReference type="EMBL" id="BIFY01000084">
    <property type="protein sequence ID" value="GCE61718.1"/>
    <property type="molecule type" value="Genomic_DNA"/>
</dbReference>
<gene>
    <name evidence="3" type="ORF">MiAbB_03658</name>
</gene>
<reference evidence="4" key="1">
    <citation type="submission" date="2018-12" db="EMBL/GenBank/DDBJ databases">
        <title>Genome sequence of Microcystis aeruginosa NIES-4285.</title>
        <authorList>
            <person name="Tanabe Y."/>
        </authorList>
    </citation>
    <scope>NUCLEOTIDE SEQUENCE [LARGE SCALE GENOMIC DNA]</scope>
    <source>
        <strain evidence="4">NIES-4285</strain>
    </source>
</reference>
<evidence type="ECO:0000313" key="4">
    <source>
        <dbReference type="Proteomes" id="UP000289660"/>
    </source>
</evidence>
<evidence type="ECO:0000256" key="2">
    <source>
        <dbReference type="SAM" id="Phobius"/>
    </source>
</evidence>
<feature type="transmembrane region" description="Helical" evidence="2">
    <location>
        <begin position="9"/>
        <end position="30"/>
    </location>
</feature>
<sequence>MSIWGSSRFCVISLTYIGLIDLCVLCVFVVRSTPSLGEMYLRIHFTHQSWESLFGGSITFSRFILKLEPNRRTRLVVGRCREIGLRSRVASAFGNADIEVKAATLEAMRAELERIRIRKSSLQASRFVVTTSVVPDYNRFFKTGFGLTLFWNFRKSLTESRF</sequence>
<organism evidence="3 4">
    <name type="scientific">Microcystis aeruginosa NIES-4285</name>
    <dbReference type="NCBI Taxonomy" id="2497681"/>
    <lineage>
        <taxon>Bacteria</taxon>
        <taxon>Bacillati</taxon>
        <taxon>Cyanobacteriota</taxon>
        <taxon>Cyanophyceae</taxon>
        <taxon>Oscillatoriophycideae</taxon>
        <taxon>Chroococcales</taxon>
        <taxon>Microcystaceae</taxon>
        <taxon>Microcystis</taxon>
    </lineage>
</organism>
<keyword evidence="2" id="KW-1133">Transmembrane helix</keyword>
<comment type="caution">
    <text evidence="3">The sequence shown here is derived from an EMBL/GenBank/DDBJ whole genome shotgun (WGS) entry which is preliminary data.</text>
</comment>
<evidence type="ECO:0000313" key="3">
    <source>
        <dbReference type="EMBL" id="GCE61718.1"/>
    </source>
</evidence>
<proteinExistence type="predicted"/>
<feature type="coiled-coil region" evidence="1">
    <location>
        <begin position="95"/>
        <end position="125"/>
    </location>
</feature>